<dbReference type="SUPFAM" id="SSF53335">
    <property type="entry name" value="S-adenosyl-L-methionine-dependent methyltransferases"/>
    <property type="match status" value="1"/>
</dbReference>
<dbReference type="EC" id="2.1.1.386" evidence="11"/>
<evidence type="ECO:0000256" key="7">
    <source>
        <dbReference type="ARBA" id="ARBA00022723"/>
    </source>
</evidence>
<accession>A0A9W8HHX3</accession>
<evidence type="ECO:0000313" key="15">
    <source>
        <dbReference type="Proteomes" id="UP001140172"/>
    </source>
</evidence>
<dbReference type="GO" id="GO:0046872">
    <property type="term" value="F:metal ion binding"/>
    <property type="evidence" value="ECO:0007669"/>
    <property type="project" value="UniProtKB-KW"/>
</dbReference>
<protein>
    <recommendedName>
        <fullName evidence="3">Small RNA 2'-O-methyltransferase</fullName>
        <ecNumber evidence="11">2.1.1.386</ecNumber>
    </recommendedName>
</protein>
<keyword evidence="7" id="KW-0479">Metal-binding</keyword>
<evidence type="ECO:0000256" key="5">
    <source>
        <dbReference type="ARBA" id="ARBA00022679"/>
    </source>
</evidence>
<comment type="cofactor">
    <cofactor evidence="1">
        <name>Mg(2+)</name>
        <dbReference type="ChEBI" id="CHEBI:18420"/>
    </cofactor>
</comment>
<keyword evidence="10" id="KW-0943">RNA-mediated gene silencing</keyword>
<evidence type="ECO:0000256" key="4">
    <source>
        <dbReference type="ARBA" id="ARBA00022603"/>
    </source>
</evidence>
<keyword evidence="4" id="KW-0489">Methyltransferase</keyword>
<evidence type="ECO:0000259" key="13">
    <source>
        <dbReference type="Pfam" id="PF08242"/>
    </source>
</evidence>
<dbReference type="AlphaFoldDB" id="A0A9W8HHX3"/>
<dbReference type="GO" id="GO:0030422">
    <property type="term" value="P:siRNA processing"/>
    <property type="evidence" value="ECO:0007669"/>
    <property type="project" value="TreeGrafter"/>
</dbReference>
<evidence type="ECO:0000256" key="9">
    <source>
        <dbReference type="ARBA" id="ARBA00022884"/>
    </source>
</evidence>
<dbReference type="GO" id="GO:0005737">
    <property type="term" value="C:cytoplasm"/>
    <property type="evidence" value="ECO:0007669"/>
    <property type="project" value="TreeGrafter"/>
</dbReference>
<dbReference type="Gene3D" id="3.40.50.150">
    <property type="entry name" value="Vaccinia Virus protein VP39"/>
    <property type="match status" value="1"/>
</dbReference>
<evidence type="ECO:0000256" key="3">
    <source>
        <dbReference type="ARBA" id="ARBA00021330"/>
    </source>
</evidence>
<keyword evidence="5" id="KW-0808">Transferase</keyword>
<dbReference type="GO" id="GO:0005634">
    <property type="term" value="C:nucleus"/>
    <property type="evidence" value="ECO:0007669"/>
    <property type="project" value="TreeGrafter"/>
</dbReference>
<dbReference type="InterPro" id="IPR029063">
    <property type="entry name" value="SAM-dependent_MTases_sf"/>
</dbReference>
<dbReference type="PANTHER" id="PTHR21404:SF3">
    <property type="entry name" value="SMALL RNA 2'-O-METHYLTRANSFERASE"/>
    <property type="match status" value="1"/>
</dbReference>
<evidence type="ECO:0000313" key="14">
    <source>
        <dbReference type="EMBL" id="KAJ2785386.1"/>
    </source>
</evidence>
<dbReference type="GO" id="GO:0090486">
    <property type="term" value="F:small RNA 2'-O-methyltransferase activity"/>
    <property type="evidence" value="ECO:0007669"/>
    <property type="project" value="UniProtKB-EC"/>
</dbReference>
<evidence type="ECO:0000256" key="8">
    <source>
        <dbReference type="ARBA" id="ARBA00022842"/>
    </source>
</evidence>
<reference evidence="14" key="1">
    <citation type="submission" date="2022-07" db="EMBL/GenBank/DDBJ databases">
        <title>Phylogenomic reconstructions and comparative analyses of Kickxellomycotina fungi.</title>
        <authorList>
            <person name="Reynolds N.K."/>
            <person name="Stajich J.E."/>
            <person name="Barry K."/>
            <person name="Grigoriev I.V."/>
            <person name="Crous P."/>
            <person name="Smith M.E."/>
        </authorList>
    </citation>
    <scope>NUCLEOTIDE SEQUENCE</scope>
    <source>
        <strain evidence="14">BCRC 34489</strain>
    </source>
</reference>
<dbReference type="Proteomes" id="UP001140172">
    <property type="component" value="Unassembled WGS sequence"/>
</dbReference>
<gene>
    <name evidence="14" type="ORF">GGI15_001938</name>
</gene>
<keyword evidence="6" id="KW-0949">S-adenosyl-L-methionine</keyword>
<dbReference type="OrthoDB" id="2154311at2759"/>
<evidence type="ECO:0000256" key="1">
    <source>
        <dbReference type="ARBA" id="ARBA00001946"/>
    </source>
</evidence>
<name>A0A9W8HHX3_9FUNG</name>
<organism evidence="14 15">
    <name type="scientific">Coemansia interrupta</name>
    <dbReference type="NCBI Taxonomy" id="1126814"/>
    <lineage>
        <taxon>Eukaryota</taxon>
        <taxon>Fungi</taxon>
        <taxon>Fungi incertae sedis</taxon>
        <taxon>Zoopagomycota</taxon>
        <taxon>Kickxellomycotina</taxon>
        <taxon>Kickxellomycetes</taxon>
        <taxon>Kickxellales</taxon>
        <taxon>Kickxellaceae</taxon>
        <taxon>Coemansia</taxon>
    </lineage>
</organism>
<keyword evidence="9" id="KW-0694">RNA-binding</keyword>
<evidence type="ECO:0000256" key="12">
    <source>
        <dbReference type="ARBA" id="ARBA00048418"/>
    </source>
</evidence>
<keyword evidence="8" id="KW-0460">Magnesium</keyword>
<evidence type="ECO:0000256" key="10">
    <source>
        <dbReference type="ARBA" id="ARBA00023158"/>
    </source>
</evidence>
<dbReference type="PANTHER" id="PTHR21404">
    <property type="entry name" value="HEN1"/>
    <property type="match status" value="1"/>
</dbReference>
<evidence type="ECO:0000256" key="11">
    <source>
        <dbReference type="ARBA" id="ARBA00035025"/>
    </source>
</evidence>
<dbReference type="InterPro" id="IPR013217">
    <property type="entry name" value="Methyltransf_12"/>
</dbReference>
<dbReference type="Pfam" id="PF08242">
    <property type="entry name" value="Methyltransf_12"/>
    <property type="match status" value="1"/>
</dbReference>
<dbReference type="GO" id="GO:0001510">
    <property type="term" value="P:RNA methylation"/>
    <property type="evidence" value="ECO:0007669"/>
    <property type="project" value="InterPro"/>
</dbReference>
<keyword evidence="15" id="KW-1185">Reference proteome</keyword>
<dbReference type="InterPro" id="IPR026610">
    <property type="entry name" value="Hen1"/>
</dbReference>
<dbReference type="EMBL" id="JANBUM010000089">
    <property type="protein sequence ID" value="KAJ2785386.1"/>
    <property type="molecule type" value="Genomic_DNA"/>
</dbReference>
<comment type="caution">
    <text evidence="14">The sequence shown here is derived from an EMBL/GenBank/DDBJ whole genome shotgun (WGS) entry which is preliminary data.</text>
</comment>
<comment type="catalytic activity">
    <reaction evidence="12">
        <text>small RNA 3'-end nucleotide + S-adenosyl-L-methionine = small RNA 3'-end 2'-O-methylnucleotide + S-adenosyl-L-homocysteine + H(+)</text>
        <dbReference type="Rhea" id="RHEA:37887"/>
        <dbReference type="Rhea" id="RHEA-COMP:10415"/>
        <dbReference type="Rhea" id="RHEA-COMP:10416"/>
        <dbReference type="ChEBI" id="CHEBI:15378"/>
        <dbReference type="ChEBI" id="CHEBI:57856"/>
        <dbReference type="ChEBI" id="CHEBI:59789"/>
        <dbReference type="ChEBI" id="CHEBI:74896"/>
        <dbReference type="ChEBI" id="CHEBI:74898"/>
        <dbReference type="EC" id="2.1.1.386"/>
    </reaction>
</comment>
<evidence type="ECO:0000256" key="2">
    <source>
        <dbReference type="ARBA" id="ARBA00009026"/>
    </source>
</evidence>
<comment type="similarity">
    <text evidence="2">Belongs to the methyltransferase superfamily. HEN1 family.</text>
</comment>
<dbReference type="CDD" id="cd02440">
    <property type="entry name" value="AdoMet_MTases"/>
    <property type="match status" value="1"/>
</dbReference>
<dbReference type="GO" id="GO:0003723">
    <property type="term" value="F:RNA binding"/>
    <property type="evidence" value="ECO:0007669"/>
    <property type="project" value="UniProtKB-KW"/>
</dbReference>
<proteinExistence type="inferred from homology"/>
<evidence type="ECO:0000256" key="6">
    <source>
        <dbReference type="ARBA" id="ARBA00022691"/>
    </source>
</evidence>
<feature type="domain" description="Methyltransferase type 12" evidence="13">
    <location>
        <begin position="30"/>
        <end position="122"/>
    </location>
</feature>
<sequence length="335" mass="38184">MAPYFDPPMWEQRRICISSLLYEQKVHSVLEVGCGEGNVLMYLTAPTANDEHPITHLYGIDINAEALKKAELYMQPSPLDFTDLRIDELHISLFHGDATGPPLPDIKPDAIVCSEVIEHLQPSLVGSMTAAVLGGYRPRVAVFTTPNAEFNVNFPKLAYGTENAQFRDEDHKFEWTRAEFAEWANESAAKYGYSVEFHDIGTWMCNPDDSFVACGGCTQMALFVRDDAAKVESIAPSSLPVAQLVATIDHPFYQEPRLPEDEVLQLVREIAGCVVEYENIFCLDMLWNRFEVKYQFKRRRALKEWLETMTEDFEFDKAGDDGLDEEYRLLKFEQD</sequence>